<protein>
    <submittedName>
        <fullName evidence="1">Uncharacterized protein</fullName>
    </submittedName>
</protein>
<gene>
    <name evidence="1" type="ORF">D3867_14105</name>
</gene>
<sequence>MTARLHVLPTTRDAANAYVTQHHRHNKRVQGHRFAIQAVYSGALVGIAIVGNPVARPLNDGLTAEVTRCCTDGGRHRIRDRWGNVHTLPVCSFLYGRCWQIWRAMGGRRIVTYTLQEEQQTSLKALGWRCVAELPERAGTTWDNRPGRARQEVSGAAKFRWEQCLDGPDPMADLDLEFMLS</sequence>
<dbReference type="AlphaFoldDB" id="A0A4D8Q3K0"/>
<dbReference type="Proteomes" id="UP000298596">
    <property type="component" value="Chromosome"/>
</dbReference>
<reference evidence="1 2" key="1">
    <citation type="submission" date="2018-09" db="EMBL/GenBank/DDBJ databases">
        <title>Whole genome based analysis of evolution and adaptive divergence in Indian and Brazilian strains of Azospirillum brasilense.</title>
        <authorList>
            <person name="Singh C."/>
            <person name="Tripathi A.K."/>
        </authorList>
    </citation>
    <scope>NUCLEOTIDE SEQUENCE [LARGE SCALE GENOMIC DNA]</scope>
    <source>
        <strain evidence="1 2">MTCC4036</strain>
    </source>
</reference>
<organism evidence="1 2">
    <name type="scientific">Azospirillum brasilense</name>
    <dbReference type="NCBI Taxonomy" id="192"/>
    <lineage>
        <taxon>Bacteria</taxon>
        <taxon>Pseudomonadati</taxon>
        <taxon>Pseudomonadota</taxon>
        <taxon>Alphaproteobacteria</taxon>
        <taxon>Rhodospirillales</taxon>
        <taxon>Azospirillaceae</taxon>
        <taxon>Azospirillum</taxon>
    </lineage>
</organism>
<evidence type="ECO:0000313" key="2">
    <source>
        <dbReference type="Proteomes" id="UP000298596"/>
    </source>
</evidence>
<name>A0A4D8Q3K0_AZOBR</name>
<proteinExistence type="predicted"/>
<accession>A0A4D8Q3K0</accession>
<dbReference type="EMBL" id="CP032330">
    <property type="protein sequence ID" value="QCO03046.1"/>
    <property type="molecule type" value="Genomic_DNA"/>
</dbReference>
<dbReference type="InterPro" id="IPR053780">
    <property type="entry name" value="Gp66-like"/>
</dbReference>
<evidence type="ECO:0000313" key="1">
    <source>
        <dbReference type="EMBL" id="QCO03046.1"/>
    </source>
</evidence>
<dbReference type="NCBIfam" id="NF045478">
    <property type="entry name" value="XF1762_fam"/>
    <property type="match status" value="1"/>
</dbReference>